<evidence type="ECO:0000313" key="1">
    <source>
        <dbReference type="EMBL" id="EKO13562.1"/>
    </source>
</evidence>
<gene>
    <name evidence="1" type="ORF">LEP1GSC081_0174</name>
</gene>
<reference evidence="1 2" key="1">
    <citation type="submission" date="2012-10" db="EMBL/GenBank/DDBJ databases">
        <authorList>
            <person name="Harkins D.M."/>
            <person name="Durkin A.S."/>
            <person name="Brinkac L.M."/>
            <person name="Selengut J.D."/>
            <person name="Sanka R."/>
            <person name="DePew J."/>
            <person name="Purushe J."/>
            <person name="Peacock S.J."/>
            <person name="Thaipadungpanit J."/>
            <person name="Wuthiekanun V.W."/>
            <person name="Day N.P."/>
            <person name="Vinetz J.M."/>
            <person name="Sutton G.G."/>
            <person name="Nelson W.C."/>
            <person name="Fouts D.E."/>
        </authorList>
    </citation>
    <scope>NUCLEOTIDE SEQUENCE [LARGE SCALE GENOMIC DNA]</scope>
    <source>
        <strain evidence="1 2">H1</strain>
    </source>
</reference>
<organism evidence="1 2">
    <name type="scientific">Leptospira kirschneri str. H1</name>
    <dbReference type="NCBI Taxonomy" id="1049966"/>
    <lineage>
        <taxon>Bacteria</taxon>
        <taxon>Pseudomonadati</taxon>
        <taxon>Spirochaetota</taxon>
        <taxon>Spirochaetia</taxon>
        <taxon>Leptospirales</taxon>
        <taxon>Leptospiraceae</taxon>
        <taxon>Leptospira</taxon>
    </lineage>
</organism>
<evidence type="ECO:0000313" key="2">
    <source>
        <dbReference type="Proteomes" id="UP000006253"/>
    </source>
</evidence>
<accession>A0A0E2AXI6</accession>
<sequence length="40" mass="4851">MKEIPHSIFLKQIHSILFMCQSDKTYQFLSTFRIKSLFEN</sequence>
<comment type="caution">
    <text evidence="1">The sequence shown here is derived from an EMBL/GenBank/DDBJ whole genome shotgun (WGS) entry which is preliminary data.</text>
</comment>
<dbReference type="Proteomes" id="UP000006253">
    <property type="component" value="Unassembled WGS sequence"/>
</dbReference>
<dbReference type="AlphaFoldDB" id="A0A0E2AXI6"/>
<proteinExistence type="predicted"/>
<dbReference type="EMBL" id="AHMY02000069">
    <property type="protein sequence ID" value="EKO13562.1"/>
    <property type="molecule type" value="Genomic_DNA"/>
</dbReference>
<name>A0A0E2AXI6_9LEPT</name>
<protein>
    <submittedName>
        <fullName evidence="1">Uncharacterized protein</fullName>
    </submittedName>
</protein>